<evidence type="ECO:0000259" key="1">
    <source>
        <dbReference type="Pfam" id="PF01402"/>
    </source>
</evidence>
<organism evidence="2 3">
    <name type="scientific">Candidatus Gottesmanbacteria bacterium RBG_16_43_7</name>
    <dbReference type="NCBI Taxonomy" id="1798373"/>
    <lineage>
        <taxon>Bacteria</taxon>
        <taxon>Candidatus Gottesmaniibacteriota</taxon>
    </lineage>
</organism>
<dbReference type="STRING" id="1798373.A2154_03890"/>
<evidence type="ECO:0000313" key="2">
    <source>
        <dbReference type="EMBL" id="OGG08904.1"/>
    </source>
</evidence>
<protein>
    <recommendedName>
        <fullName evidence="1">Ribbon-helix-helix protein CopG domain-containing protein</fullName>
    </recommendedName>
</protein>
<dbReference type="InterPro" id="IPR013321">
    <property type="entry name" value="Arc_rbn_hlx_hlx"/>
</dbReference>
<feature type="domain" description="Ribbon-helix-helix protein CopG" evidence="1">
    <location>
        <begin position="6"/>
        <end position="43"/>
    </location>
</feature>
<accession>A0A1F5Z9A0</accession>
<dbReference type="Pfam" id="PF01402">
    <property type="entry name" value="RHH_1"/>
    <property type="match status" value="1"/>
</dbReference>
<dbReference type="InterPro" id="IPR010985">
    <property type="entry name" value="Ribbon_hlx_hlx"/>
</dbReference>
<dbReference type="Proteomes" id="UP000176854">
    <property type="component" value="Unassembled WGS sequence"/>
</dbReference>
<evidence type="ECO:0000313" key="3">
    <source>
        <dbReference type="Proteomes" id="UP000176854"/>
    </source>
</evidence>
<proteinExistence type="predicted"/>
<dbReference type="AlphaFoldDB" id="A0A1F5Z9A0"/>
<dbReference type="InterPro" id="IPR002145">
    <property type="entry name" value="CopG"/>
</dbReference>
<sequence length="80" mass="9612">MQTQTFNISMPRELVSNLDKVARREYRNRSELIKEAVRLYIEDRREWDEIFSYGTKQTKSVGVKTEKDINRLVKAYRKGK</sequence>
<dbReference type="EMBL" id="MFJC01000040">
    <property type="protein sequence ID" value="OGG08904.1"/>
    <property type="molecule type" value="Genomic_DNA"/>
</dbReference>
<name>A0A1F5Z9A0_9BACT</name>
<gene>
    <name evidence="2" type="ORF">A2154_03890</name>
</gene>
<reference evidence="2 3" key="1">
    <citation type="journal article" date="2016" name="Nat. Commun.">
        <title>Thousands of microbial genomes shed light on interconnected biogeochemical processes in an aquifer system.</title>
        <authorList>
            <person name="Anantharaman K."/>
            <person name="Brown C.T."/>
            <person name="Hug L.A."/>
            <person name="Sharon I."/>
            <person name="Castelle C.J."/>
            <person name="Probst A.J."/>
            <person name="Thomas B.C."/>
            <person name="Singh A."/>
            <person name="Wilkins M.J."/>
            <person name="Karaoz U."/>
            <person name="Brodie E.L."/>
            <person name="Williams K.H."/>
            <person name="Hubbard S.S."/>
            <person name="Banfield J.F."/>
        </authorList>
    </citation>
    <scope>NUCLEOTIDE SEQUENCE [LARGE SCALE GENOMIC DNA]</scope>
</reference>
<dbReference type="CDD" id="cd22231">
    <property type="entry name" value="RHH_NikR_HicB-like"/>
    <property type="match status" value="1"/>
</dbReference>
<dbReference type="Gene3D" id="1.10.1220.10">
    <property type="entry name" value="Met repressor-like"/>
    <property type="match status" value="1"/>
</dbReference>
<dbReference type="SUPFAM" id="SSF47598">
    <property type="entry name" value="Ribbon-helix-helix"/>
    <property type="match status" value="1"/>
</dbReference>
<comment type="caution">
    <text evidence="2">The sequence shown here is derived from an EMBL/GenBank/DDBJ whole genome shotgun (WGS) entry which is preliminary data.</text>
</comment>
<dbReference type="GO" id="GO:0006355">
    <property type="term" value="P:regulation of DNA-templated transcription"/>
    <property type="evidence" value="ECO:0007669"/>
    <property type="project" value="InterPro"/>
</dbReference>